<evidence type="ECO:0000256" key="3">
    <source>
        <dbReference type="ARBA" id="ARBA00022737"/>
    </source>
</evidence>
<sequence length="382" mass="42698">MINNMATPMIRRLCMNFGRLTYPVLKSASTQRVLKCASTSIRNVCRSKVASATGTGLGISYALLGFSFGKKAEKESDPLTETYREARLAHVRQDLQRADELYHEALKLADDMLKTEQITADKHLTARTLMYDGLADIAMQTGQMEPAEALYKETMKGCFQQGLAQDHNVIIEISLKLASIYAMQGKKTEAEEGYKFCVAMQTPKMAAREKQWVDSDGKKKKVHKMDLSKEALAETEQDTAVLLGMSLGSYGRFLMYEKRYQEALPLFERARVYAKNTMGMDTNQYVVILNDIATLFIVTKNFDKAENVLKEGIDISEKAKLPEAAVLHCNMGALNLRRGEVTQAMKSCQQGLECAKKFDHKLAYRMAEACLKKGASVEAKSS</sequence>
<dbReference type="Gene3D" id="1.25.40.10">
    <property type="entry name" value="Tetratricopeptide repeat domain"/>
    <property type="match status" value="2"/>
</dbReference>
<dbReference type="GeneID" id="101849970"/>
<evidence type="ECO:0000256" key="6">
    <source>
        <dbReference type="ARBA" id="ARBA00023128"/>
    </source>
</evidence>
<keyword evidence="6" id="KW-0496">Mitochondrion</keyword>
<comment type="subcellular location">
    <subcellularLocation>
        <location evidence="1">Mitochondrion</location>
    </subcellularLocation>
</comment>
<gene>
    <name evidence="8" type="primary">LOC101849970</name>
</gene>
<organism evidence="7 8">
    <name type="scientific">Aplysia californica</name>
    <name type="common">California sea hare</name>
    <dbReference type="NCBI Taxonomy" id="6500"/>
    <lineage>
        <taxon>Eukaryota</taxon>
        <taxon>Metazoa</taxon>
        <taxon>Spiralia</taxon>
        <taxon>Lophotrochozoa</taxon>
        <taxon>Mollusca</taxon>
        <taxon>Gastropoda</taxon>
        <taxon>Heterobranchia</taxon>
        <taxon>Euthyneura</taxon>
        <taxon>Tectipleura</taxon>
        <taxon>Aplysiida</taxon>
        <taxon>Aplysioidea</taxon>
        <taxon>Aplysiidae</taxon>
        <taxon>Aplysia</taxon>
    </lineage>
</organism>
<evidence type="ECO:0000256" key="4">
    <source>
        <dbReference type="ARBA" id="ARBA00022803"/>
    </source>
</evidence>
<dbReference type="InterPro" id="IPR040395">
    <property type="entry name" value="TTC19"/>
</dbReference>
<dbReference type="RefSeq" id="XP_005088843.1">
    <property type="nucleotide sequence ID" value="XM_005088786.3"/>
</dbReference>
<evidence type="ECO:0000313" key="8">
    <source>
        <dbReference type="RefSeq" id="XP_005088843.1"/>
    </source>
</evidence>
<reference evidence="8" key="1">
    <citation type="submission" date="2025-08" db="UniProtKB">
        <authorList>
            <consortium name="RefSeq"/>
        </authorList>
    </citation>
    <scope>IDENTIFICATION</scope>
</reference>
<evidence type="ECO:0000256" key="2">
    <source>
        <dbReference type="ARBA" id="ARBA00008219"/>
    </source>
</evidence>
<dbReference type="PANTHER" id="PTHR13143:SF6">
    <property type="entry name" value="TETRATRICOPEPTIDE REPEAT PROTEIN 19, MITOCHONDRIAL"/>
    <property type="match status" value="1"/>
</dbReference>
<dbReference type="PANTHER" id="PTHR13143">
    <property type="entry name" value="TETRATRICOPEPTIDE REPEAT PROTEIN 19"/>
    <property type="match status" value="1"/>
</dbReference>
<evidence type="ECO:0000256" key="5">
    <source>
        <dbReference type="ARBA" id="ARBA00022946"/>
    </source>
</evidence>
<keyword evidence="3" id="KW-0677">Repeat</keyword>
<proteinExistence type="inferred from homology"/>
<dbReference type="Pfam" id="PF13424">
    <property type="entry name" value="TPR_12"/>
    <property type="match status" value="1"/>
</dbReference>
<keyword evidence="4" id="KW-0802">TPR repeat</keyword>
<dbReference type="SUPFAM" id="SSF48452">
    <property type="entry name" value="TPR-like"/>
    <property type="match status" value="2"/>
</dbReference>
<accession>A0ABM0J9Y3</accession>
<dbReference type="InterPro" id="IPR019734">
    <property type="entry name" value="TPR_rpt"/>
</dbReference>
<dbReference type="Proteomes" id="UP000694888">
    <property type="component" value="Unplaced"/>
</dbReference>
<keyword evidence="5" id="KW-0809">Transit peptide</keyword>
<evidence type="ECO:0000313" key="7">
    <source>
        <dbReference type="Proteomes" id="UP000694888"/>
    </source>
</evidence>
<evidence type="ECO:0000256" key="1">
    <source>
        <dbReference type="ARBA" id="ARBA00004173"/>
    </source>
</evidence>
<name>A0ABM0J9Y3_APLCA</name>
<dbReference type="SMART" id="SM00028">
    <property type="entry name" value="TPR"/>
    <property type="match status" value="5"/>
</dbReference>
<comment type="similarity">
    <text evidence="2">Belongs to the TTC19 family.</text>
</comment>
<keyword evidence="7" id="KW-1185">Reference proteome</keyword>
<protein>
    <submittedName>
        <fullName evidence="8">Tetratricopeptide repeat protein 19, mitochondrial</fullName>
    </submittedName>
</protein>
<dbReference type="InterPro" id="IPR011990">
    <property type="entry name" value="TPR-like_helical_dom_sf"/>
</dbReference>